<dbReference type="GO" id="GO:0031388">
    <property type="term" value="P:organic acid phosphorylation"/>
    <property type="evidence" value="ECO:0007669"/>
    <property type="project" value="UniProtKB-UniRule"/>
</dbReference>
<keyword evidence="2 4" id="KW-0808">Transferase</keyword>
<dbReference type="InterPro" id="IPR018197">
    <property type="entry name" value="Glycerate_kinase_RE-like"/>
</dbReference>
<sequence length="393" mass="39730">MVDDGVRDQHGPLRVVVALDSFKGSVTSAEACHAVAAGVREAAPDAVVTELPVADGGEGTFDALAPHGMRGEIPTVDLLGRPTVAPYVELPHAVAVESASTLGLALLGPPTPALARRAHSYGLGLHLRGAARDSDAHRALVGLGGTGTTDGGVGMLLALGARVWLADGTPLWPDGRPQAQNPLLLRPTRVELPQVECVPVGLADVATPLLGPRGSARMFAAQKGADPELVDELEVAMTTWADALARAGAAVADVPGAGAAGGIGAALLAIGGMLSPGLETILHETHGIDSLASADVVVTGEGALDAQTAEGKVPAAVAGLAHRAARAEGRDVTVIALAGRVDAGHAELERMGLAWAQPIHDRPLPLAEAMDRDVTLAALSRAAARAIRTTLDG</sequence>
<dbReference type="KEGG" id="dcp:RN607_11525"/>
<name>A0AA96JCD9_9MICO</name>
<dbReference type="InterPro" id="IPR004381">
    <property type="entry name" value="Glycerate_kinase"/>
</dbReference>
<dbReference type="NCBIfam" id="TIGR00045">
    <property type="entry name" value="glycerate kinase"/>
    <property type="match status" value="1"/>
</dbReference>
<gene>
    <name evidence="5" type="ORF">RN607_11525</name>
</gene>
<dbReference type="RefSeq" id="WP_313542737.1">
    <property type="nucleotide sequence ID" value="NZ_CP134880.1"/>
</dbReference>
<accession>A0AA96JCD9</accession>
<dbReference type="InterPro" id="IPR018193">
    <property type="entry name" value="Glyc_kinase_flavodox-like_fold"/>
</dbReference>
<evidence type="ECO:0000256" key="4">
    <source>
        <dbReference type="PIRNR" id="PIRNR006078"/>
    </source>
</evidence>
<evidence type="ECO:0000256" key="3">
    <source>
        <dbReference type="ARBA" id="ARBA00022777"/>
    </source>
</evidence>
<evidence type="ECO:0000256" key="1">
    <source>
        <dbReference type="ARBA" id="ARBA00006284"/>
    </source>
</evidence>
<proteinExistence type="inferred from homology"/>
<dbReference type="Proteomes" id="UP001303408">
    <property type="component" value="Chromosome"/>
</dbReference>
<dbReference type="EC" id="2.7.1.-" evidence="5"/>
<dbReference type="PIRSF" id="PIRSF006078">
    <property type="entry name" value="GlxK"/>
    <property type="match status" value="1"/>
</dbReference>
<dbReference type="PANTHER" id="PTHR21599">
    <property type="entry name" value="GLYCERATE KINASE"/>
    <property type="match status" value="1"/>
</dbReference>
<comment type="similarity">
    <text evidence="1 4">Belongs to the glycerate kinase type-1 family.</text>
</comment>
<keyword evidence="3 4" id="KW-0418">Kinase</keyword>
<dbReference type="Gene3D" id="3.40.50.10350">
    <property type="entry name" value="Glycerate kinase, domain 1"/>
    <property type="match status" value="1"/>
</dbReference>
<reference evidence="5" key="1">
    <citation type="submission" date="2023-09" db="EMBL/GenBank/DDBJ databases">
        <title>Demequina sp. a novel bacteria isolated from Capsicum annuum.</title>
        <authorList>
            <person name="Humaira Z."/>
            <person name="Lee J."/>
            <person name="Cho D."/>
        </authorList>
    </citation>
    <scope>NUCLEOTIDE SEQUENCE</scope>
    <source>
        <strain evidence="5">PMTSA13</strain>
    </source>
</reference>
<dbReference type="PANTHER" id="PTHR21599:SF0">
    <property type="entry name" value="GLYCERATE KINASE"/>
    <property type="match status" value="1"/>
</dbReference>
<dbReference type="InterPro" id="IPR036129">
    <property type="entry name" value="Glycerate_kinase_sf"/>
</dbReference>
<evidence type="ECO:0000256" key="2">
    <source>
        <dbReference type="ARBA" id="ARBA00022679"/>
    </source>
</evidence>
<dbReference type="EMBL" id="CP134880">
    <property type="protein sequence ID" value="WNM26821.1"/>
    <property type="molecule type" value="Genomic_DNA"/>
</dbReference>
<dbReference type="Pfam" id="PF02595">
    <property type="entry name" value="Gly_kinase"/>
    <property type="match status" value="1"/>
</dbReference>
<protein>
    <submittedName>
        <fullName evidence="5">Glycerate kinase</fullName>
        <ecNumber evidence="5">2.7.1.-</ecNumber>
    </submittedName>
</protein>
<organism evidence="5">
    <name type="scientific">Demequina capsici</name>
    <dbReference type="NCBI Taxonomy" id="3075620"/>
    <lineage>
        <taxon>Bacteria</taxon>
        <taxon>Bacillati</taxon>
        <taxon>Actinomycetota</taxon>
        <taxon>Actinomycetes</taxon>
        <taxon>Micrococcales</taxon>
        <taxon>Demequinaceae</taxon>
        <taxon>Demequina</taxon>
    </lineage>
</organism>
<dbReference type="GO" id="GO:0008887">
    <property type="term" value="F:glycerate kinase activity"/>
    <property type="evidence" value="ECO:0007669"/>
    <property type="project" value="UniProtKB-UniRule"/>
</dbReference>
<dbReference type="SUPFAM" id="SSF110738">
    <property type="entry name" value="Glycerate kinase I"/>
    <property type="match status" value="1"/>
</dbReference>
<evidence type="ECO:0000313" key="5">
    <source>
        <dbReference type="EMBL" id="WNM26821.1"/>
    </source>
</evidence>
<dbReference type="Gene3D" id="3.90.1510.10">
    <property type="entry name" value="Glycerate kinase, domain 2"/>
    <property type="match status" value="1"/>
</dbReference>
<dbReference type="AlphaFoldDB" id="A0AA96JCD9"/>